<dbReference type="InterPro" id="IPR038764">
    <property type="entry name" value="GNAT_N_AcTrfase_prd"/>
</dbReference>
<dbReference type="InterPro" id="IPR016181">
    <property type="entry name" value="Acyl_CoA_acyltransferase"/>
</dbReference>
<evidence type="ECO:0008006" key="3">
    <source>
        <dbReference type="Google" id="ProtNLM"/>
    </source>
</evidence>
<dbReference type="RefSeq" id="WP_344741259.1">
    <property type="nucleotide sequence ID" value="NZ_BAAAYR010000001.1"/>
</dbReference>
<comment type="caution">
    <text evidence="1">The sequence shown here is derived from an EMBL/GenBank/DDBJ whole genome shotgun (WGS) entry which is preliminary data.</text>
</comment>
<gene>
    <name evidence="1" type="ORF">GCM10022197_09750</name>
</gene>
<organism evidence="1 2">
    <name type="scientific">Microlunatus spumicola</name>
    <dbReference type="NCBI Taxonomy" id="81499"/>
    <lineage>
        <taxon>Bacteria</taxon>
        <taxon>Bacillati</taxon>
        <taxon>Actinomycetota</taxon>
        <taxon>Actinomycetes</taxon>
        <taxon>Propionibacteriales</taxon>
        <taxon>Propionibacteriaceae</taxon>
        <taxon>Microlunatus</taxon>
    </lineage>
</organism>
<evidence type="ECO:0000313" key="1">
    <source>
        <dbReference type="EMBL" id="GAA3556606.1"/>
    </source>
</evidence>
<dbReference type="PANTHER" id="PTHR41700:SF1">
    <property type="entry name" value="N-ACETYLTRANSFERASE DOMAIN-CONTAINING PROTEIN"/>
    <property type="match status" value="1"/>
</dbReference>
<protein>
    <recommendedName>
        <fullName evidence="3">GNAT superfamily acetyltransferase</fullName>
    </recommendedName>
</protein>
<dbReference type="EMBL" id="BAAAYR010000001">
    <property type="protein sequence ID" value="GAA3556606.1"/>
    <property type="molecule type" value="Genomic_DNA"/>
</dbReference>
<proteinExistence type="predicted"/>
<dbReference type="PANTHER" id="PTHR41700">
    <property type="entry name" value="GCN5-RELATED N-ACETYLTRANSFERASE"/>
    <property type="match status" value="1"/>
</dbReference>
<sequence>MADDADGLLRRERLSDAADAAAATAGVTVRDLDAGEMAEASALLAQVWRTGPRESPMEPGLLVALGFVGSYVSGAFTPDGTMVGACAGFFGEPLGGLLHSHVAAVSPGGPRGTGTALKLHQRAWCAKRGIGVIAWTYDPLIARNAWFNLGRLGAHVEAYLVDFYGVMDDGLNAGEESDRLLVHWPVDPGAAEPLPSLDGAHVALAVGPDGAPVHGTDPPADADVVTLAVPSDVEALRASTRPGDRATASAWRTTFREVHAGLHQQGWRVHGFVRSGQYVLHRPHPEPEPS</sequence>
<evidence type="ECO:0000313" key="2">
    <source>
        <dbReference type="Proteomes" id="UP001500767"/>
    </source>
</evidence>
<accession>A0ABP6WW35</accession>
<keyword evidence="2" id="KW-1185">Reference proteome</keyword>
<reference evidence="2" key="1">
    <citation type="journal article" date="2019" name="Int. J. Syst. Evol. Microbiol.">
        <title>The Global Catalogue of Microorganisms (GCM) 10K type strain sequencing project: providing services to taxonomists for standard genome sequencing and annotation.</title>
        <authorList>
            <consortium name="The Broad Institute Genomics Platform"/>
            <consortium name="The Broad Institute Genome Sequencing Center for Infectious Disease"/>
            <person name="Wu L."/>
            <person name="Ma J."/>
        </authorList>
    </citation>
    <scope>NUCLEOTIDE SEQUENCE [LARGE SCALE GENOMIC DNA]</scope>
    <source>
        <strain evidence="2">JCM 16540</strain>
    </source>
</reference>
<dbReference type="SUPFAM" id="SSF55729">
    <property type="entry name" value="Acyl-CoA N-acyltransferases (Nat)"/>
    <property type="match status" value="1"/>
</dbReference>
<name>A0ABP6WW35_9ACTN</name>
<dbReference type="Proteomes" id="UP001500767">
    <property type="component" value="Unassembled WGS sequence"/>
</dbReference>